<protein>
    <recommendedName>
        <fullName evidence="3">C-type lectin domain-containing protein</fullName>
    </recommendedName>
</protein>
<dbReference type="InterPro" id="IPR016186">
    <property type="entry name" value="C-type_lectin-like/link_sf"/>
</dbReference>
<gene>
    <name evidence="4" type="ORF">EGW08_020905</name>
</gene>
<dbReference type="Proteomes" id="UP000271974">
    <property type="component" value="Unassembled WGS sequence"/>
</dbReference>
<keyword evidence="2" id="KW-1133">Transmembrane helix</keyword>
<dbReference type="SMART" id="SM00034">
    <property type="entry name" value="CLECT"/>
    <property type="match status" value="1"/>
</dbReference>
<dbReference type="EMBL" id="RQTK01001230">
    <property type="protein sequence ID" value="RUS71340.1"/>
    <property type="molecule type" value="Genomic_DNA"/>
</dbReference>
<evidence type="ECO:0000313" key="5">
    <source>
        <dbReference type="Proteomes" id="UP000271974"/>
    </source>
</evidence>
<evidence type="ECO:0000256" key="1">
    <source>
        <dbReference type="SAM" id="MobiDB-lite"/>
    </source>
</evidence>
<sequence>MQKKIVEGMMEVTRGRGRRRISWIKNVEDSTGMEINERNLPHIPQSRFLPDGPRVSRAPPPEAYPRDRLDFRPERLTCAARASVTFQASRGFLFHSATGLCTPLYWLEADSAPEAHPVQADEGDLYLAPSNCGDGFQLLGDSDTGQLVCLRYFVGDKKNYTDARDLCTSLDSLLVTVKTPGKLAILRNLVTDGIAWIGLECRDTSPCVWTSDGSLLTDQQQLDNFKSGEPNIYPGKEECGIYWFADKKLVDGACLDKMDYICNEFGRNKTLECSLSAEALLFIGRFNGSDDVCLYLDTAITITLTAHKDGETFRREIQDGDLISLAHQCEKEPSKTSAFIRFDFPNFVQRNRTLFGGSVRYTYTAPDPNQVVLRIKAVIRPAALLNGLRNPAKLVYFTDTTPLLMGDKNTSYTCSKVSETTFNSTETRDGYKYSLKINRTFFKTQAFNIVGSKLGLAIRCSEHSGSGSGTKAMTVSIYLATGMLVIGVLGTLFMAIRRRYRSRHNYSEFM</sequence>
<keyword evidence="2" id="KW-0812">Transmembrane</keyword>
<comment type="caution">
    <text evidence="4">The sequence shown here is derived from an EMBL/GenBank/DDBJ whole genome shotgun (WGS) entry which is preliminary data.</text>
</comment>
<name>A0A3S1AT27_ELYCH</name>
<dbReference type="CDD" id="cd00037">
    <property type="entry name" value="CLECT"/>
    <property type="match status" value="1"/>
</dbReference>
<dbReference type="SUPFAM" id="SSF56436">
    <property type="entry name" value="C-type lectin-like"/>
    <property type="match status" value="1"/>
</dbReference>
<feature type="region of interest" description="Disordered" evidence="1">
    <location>
        <begin position="43"/>
        <end position="66"/>
    </location>
</feature>
<dbReference type="Gene3D" id="3.10.100.10">
    <property type="entry name" value="Mannose-Binding Protein A, subunit A"/>
    <property type="match status" value="1"/>
</dbReference>
<keyword evidence="2" id="KW-0472">Membrane</keyword>
<dbReference type="InterPro" id="IPR001304">
    <property type="entry name" value="C-type_lectin-like"/>
</dbReference>
<evidence type="ECO:0000256" key="2">
    <source>
        <dbReference type="SAM" id="Phobius"/>
    </source>
</evidence>
<accession>A0A3S1AT27</accession>
<dbReference type="Gene3D" id="2.40.160.110">
    <property type="match status" value="1"/>
</dbReference>
<evidence type="ECO:0000259" key="3">
    <source>
        <dbReference type="PROSITE" id="PS50041"/>
    </source>
</evidence>
<feature type="domain" description="C-type lectin" evidence="3">
    <location>
        <begin position="149"/>
        <end position="263"/>
    </location>
</feature>
<keyword evidence="5" id="KW-1185">Reference proteome</keyword>
<dbReference type="Pfam" id="PF00059">
    <property type="entry name" value="Lectin_C"/>
    <property type="match status" value="1"/>
</dbReference>
<feature type="transmembrane region" description="Helical" evidence="2">
    <location>
        <begin position="475"/>
        <end position="496"/>
    </location>
</feature>
<organism evidence="4 5">
    <name type="scientific">Elysia chlorotica</name>
    <name type="common">Eastern emerald elysia</name>
    <name type="synonym">Sea slug</name>
    <dbReference type="NCBI Taxonomy" id="188477"/>
    <lineage>
        <taxon>Eukaryota</taxon>
        <taxon>Metazoa</taxon>
        <taxon>Spiralia</taxon>
        <taxon>Lophotrochozoa</taxon>
        <taxon>Mollusca</taxon>
        <taxon>Gastropoda</taxon>
        <taxon>Heterobranchia</taxon>
        <taxon>Euthyneura</taxon>
        <taxon>Panpulmonata</taxon>
        <taxon>Sacoglossa</taxon>
        <taxon>Placobranchoidea</taxon>
        <taxon>Plakobranchidae</taxon>
        <taxon>Elysia</taxon>
    </lineage>
</organism>
<dbReference type="InterPro" id="IPR016187">
    <property type="entry name" value="CTDL_fold"/>
</dbReference>
<dbReference type="PROSITE" id="PS50041">
    <property type="entry name" value="C_TYPE_LECTIN_2"/>
    <property type="match status" value="1"/>
</dbReference>
<dbReference type="AlphaFoldDB" id="A0A3S1AT27"/>
<evidence type="ECO:0000313" key="4">
    <source>
        <dbReference type="EMBL" id="RUS71340.1"/>
    </source>
</evidence>
<reference evidence="4 5" key="1">
    <citation type="submission" date="2019-01" db="EMBL/GenBank/DDBJ databases">
        <title>A draft genome assembly of the solar-powered sea slug Elysia chlorotica.</title>
        <authorList>
            <person name="Cai H."/>
            <person name="Li Q."/>
            <person name="Fang X."/>
            <person name="Li J."/>
            <person name="Curtis N.E."/>
            <person name="Altenburger A."/>
            <person name="Shibata T."/>
            <person name="Feng M."/>
            <person name="Maeda T."/>
            <person name="Schwartz J.A."/>
            <person name="Shigenobu S."/>
            <person name="Lundholm N."/>
            <person name="Nishiyama T."/>
            <person name="Yang H."/>
            <person name="Hasebe M."/>
            <person name="Li S."/>
            <person name="Pierce S.K."/>
            <person name="Wang J."/>
        </authorList>
    </citation>
    <scope>NUCLEOTIDE SEQUENCE [LARGE SCALE GENOMIC DNA]</scope>
    <source>
        <strain evidence="4">EC2010</strain>
        <tissue evidence="4">Whole organism of an adult</tissue>
    </source>
</reference>
<proteinExistence type="predicted"/>